<evidence type="ECO:0000256" key="2">
    <source>
        <dbReference type="ARBA" id="ARBA00022741"/>
    </source>
</evidence>
<accession>A0A1M7NVN6</accession>
<evidence type="ECO:0000259" key="4">
    <source>
        <dbReference type="PROSITE" id="PS50893"/>
    </source>
</evidence>
<gene>
    <name evidence="5" type="ORF">SAMN05216179_1798</name>
</gene>
<dbReference type="InterPro" id="IPR017871">
    <property type="entry name" value="ABC_transporter-like_CS"/>
</dbReference>
<feature type="domain" description="ABC transporter" evidence="4">
    <location>
        <begin position="2"/>
        <end position="213"/>
    </location>
</feature>
<dbReference type="AlphaFoldDB" id="A0A1M7NVN6"/>
<dbReference type="SUPFAM" id="SSF52540">
    <property type="entry name" value="P-loop containing nucleoside triphosphate hydrolases"/>
    <property type="match status" value="1"/>
</dbReference>
<dbReference type="Proteomes" id="UP000184184">
    <property type="component" value="Unassembled WGS sequence"/>
</dbReference>
<evidence type="ECO:0000313" key="5">
    <source>
        <dbReference type="EMBL" id="SHN08255.1"/>
    </source>
</evidence>
<protein>
    <submittedName>
        <fullName evidence="5">Putative ABC transport system ATP-binding protein</fullName>
    </submittedName>
</protein>
<evidence type="ECO:0000256" key="1">
    <source>
        <dbReference type="ARBA" id="ARBA00022448"/>
    </source>
</evidence>
<reference evidence="5 6" key="1">
    <citation type="submission" date="2016-11" db="EMBL/GenBank/DDBJ databases">
        <authorList>
            <person name="Jaros S."/>
            <person name="Januszkiewicz K."/>
            <person name="Wedrychowicz H."/>
        </authorList>
    </citation>
    <scope>NUCLEOTIDE SEQUENCE [LARGE SCALE GENOMIC DNA]</scope>
    <source>
        <strain evidence="5 6">CGMCC 1.10681</strain>
    </source>
</reference>
<keyword evidence="3 5" id="KW-0067">ATP-binding</keyword>
<dbReference type="InterPro" id="IPR003439">
    <property type="entry name" value="ABC_transporter-like_ATP-bd"/>
</dbReference>
<dbReference type="PROSITE" id="PS50893">
    <property type="entry name" value="ABC_TRANSPORTER_2"/>
    <property type="match status" value="1"/>
</dbReference>
<dbReference type="Gene3D" id="3.40.50.300">
    <property type="entry name" value="P-loop containing nucleotide triphosphate hydrolases"/>
    <property type="match status" value="1"/>
</dbReference>
<dbReference type="InterPro" id="IPR027417">
    <property type="entry name" value="P-loop_NTPase"/>
</dbReference>
<dbReference type="GO" id="GO:0016887">
    <property type="term" value="F:ATP hydrolysis activity"/>
    <property type="evidence" value="ECO:0007669"/>
    <property type="project" value="InterPro"/>
</dbReference>
<dbReference type="OrthoDB" id="9785080at2"/>
<evidence type="ECO:0000313" key="6">
    <source>
        <dbReference type="Proteomes" id="UP000184184"/>
    </source>
</evidence>
<proteinExistence type="predicted"/>
<dbReference type="GO" id="GO:0005524">
    <property type="term" value="F:ATP binding"/>
    <property type="evidence" value="ECO:0007669"/>
    <property type="project" value="UniProtKB-KW"/>
</dbReference>
<organism evidence="5 6">
    <name type="scientific">Gracilibacillus kekensis</name>
    <dbReference type="NCBI Taxonomy" id="1027249"/>
    <lineage>
        <taxon>Bacteria</taxon>
        <taxon>Bacillati</taxon>
        <taxon>Bacillota</taxon>
        <taxon>Bacilli</taxon>
        <taxon>Bacillales</taxon>
        <taxon>Bacillaceae</taxon>
        <taxon>Gracilibacillus</taxon>
    </lineage>
</organism>
<dbReference type="EMBL" id="FRCZ01000003">
    <property type="protein sequence ID" value="SHN08255.1"/>
    <property type="molecule type" value="Genomic_DNA"/>
</dbReference>
<dbReference type="STRING" id="1027249.SAMN05216179_1798"/>
<keyword evidence="1" id="KW-0813">Transport</keyword>
<dbReference type="PROSITE" id="PS00211">
    <property type="entry name" value="ABC_TRANSPORTER_1"/>
    <property type="match status" value="1"/>
</dbReference>
<keyword evidence="6" id="KW-1185">Reference proteome</keyword>
<dbReference type="InterPro" id="IPR003593">
    <property type="entry name" value="AAA+_ATPase"/>
</dbReference>
<sequence>MFEIQNLKYKDILDINILELESGKVFCLFGESGSGKSTLLKIFNGMLTPDEGVVRYKKEKITQLDPVELRKEVVMLGQDPVVFEGTVRDNLLAGLRFSGENEVTDQEMSSLLKELHLEKELDEDATKLSGGEQQRLAFGRVLLMNANVYLMDEPTSALDEGTETVVMDYFTKNIKKQNKTVIMVTHSKEISEKYSDRIIYMDEILTKVGVHHE</sequence>
<dbReference type="PANTHER" id="PTHR43423:SF1">
    <property type="entry name" value="ABC TRANSPORTER I FAMILY MEMBER 17"/>
    <property type="match status" value="1"/>
</dbReference>
<dbReference type="SMART" id="SM00382">
    <property type="entry name" value="AAA"/>
    <property type="match status" value="1"/>
</dbReference>
<dbReference type="RefSeq" id="WP_073201514.1">
    <property type="nucleotide sequence ID" value="NZ_FRCZ01000003.1"/>
</dbReference>
<keyword evidence="2" id="KW-0547">Nucleotide-binding</keyword>
<name>A0A1M7NVN6_9BACI</name>
<evidence type="ECO:0000256" key="3">
    <source>
        <dbReference type="ARBA" id="ARBA00022840"/>
    </source>
</evidence>
<dbReference type="Pfam" id="PF00005">
    <property type="entry name" value="ABC_tran"/>
    <property type="match status" value="1"/>
</dbReference>
<dbReference type="PANTHER" id="PTHR43423">
    <property type="entry name" value="ABC TRANSPORTER I FAMILY MEMBER 17"/>
    <property type="match status" value="1"/>
</dbReference>